<accession>A0A2P5WJ16</accession>
<protein>
    <submittedName>
        <fullName evidence="1">Uncharacterized protein</fullName>
    </submittedName>
</protein>
<dbReference type="AlphaFoldDB" id="A0A2P5WJ16"/>
<evidence type="ECO:0000313" key="2">
    <source>
        <dbReference type="Proteomes" id="UP000239757"/>
    </source>
</evidence>
<reference evidence="1 2" key="1">
    <citation type="submission" date="2015-01" db="EMBL/GenBank/DDBJ databases">
        <title>Genome of allotetraploid Gossypium barbadense reveals genomic plasticity and fiber elongation in cotton evolution.</title>
        <authorList>
            <person name="Chen X."/>
            <person name="Liu X."/>
            <person name="Zhao B."/>
            <person name="Zheng H."/>
            <person name="Hu Y."/>
            <person name="Lu G."/>
            <person name="Yang C."/>
            <person name="Chen J."/>
            <person name="Shan C."/>
            <person name="Zhang L."/>
            <person name="Zhou Y."/>
            <person name="Wang L."/>
            <person name="Guo W."/>
            <person name="Bai Y."/>
            <person name="Ruan J."/>
            <person name="Shangguan X."/>
            <person name="Mao Y."/>
            <person name="Jiang J."/>
            <person name="Zhu Y."/>
            <person name="Lei J."/>
            <person name="Kang H."/>
            <person name="Chen S."/>
            <person name="He X."/>
            <person name="Wang R."/>
            <person name="Wang Y."/>
            <person name="Chen J."/>
            <person name="Wang L."/>
            <person name="Yu S."/>
            <person name="Wang B."/>
            <person name="Wei J."/>
            <person name="Song S."/>
            <person name="Lu X."/>
            <person name="Gao Z."/>
            <person name="Gu W."/>
            <person name="Deng X."/>
            <person name="Ma D."/>
            <person name="Wang S."/>
            <person name="Liang W."/>
            <person name="Fang L."/>
            <person name="Cai C."/>
            <person name="Zhu X."/>
            <person name="Zhou B."/>
            <person name="Zhang Y."/>
            <person name="Chen Z."/>
            <person name="Xu S."/>
            <person name="Zhu R."/>
            <person name="Wang S."/>
            <person name="Zhang T."/>
            <person name="Zhao G."/>
        </authorList>
    </citation>
    <scope>NUCLEOTIDE SEQUENCE [LARGE SCALE GENOMIC DNA]</scope>
    <source>
        <strain evidence="2">cv. Xinhai21</strain>
        <tissue evidence="1">Leaf</tissue>
    </source>
</reference>
<name>A0A2P5WJ16_GOSBA</name>
<organism evidence="1 2">
    <name type="scientific">Gossypium barbadense</name>
    <name type="common">Sea Island cotton</name>
    <name type="synonym">Hibiscus barbadensis</name>
    <dbReference type="NCBI Taxonomy" id="3634"/>
    <lineage>
        <taxon>Eukaryota</taxon>
        <taxon>Viridiplantae</taxon>
        <taxon>Streptophyta</taxon>
        <taxon>Embryophyta</taxon>
        <taxon>Tracheophyta</taxon>
        <taxon>Spermatophyta</taxon>
        <taxon>Magnoliopsida</taxon>
        <taxon>eudicotyledons</taxon>
        <taxon>Gunneridae</taxon>
        <taxon>Pentapetalae</taxon>
        <taxon>rosids</taxon>
        <taxon>malvids</taxon>
        <taxon>Malvales</taxon>
        <taxon>Malvaceae</taxon>
        <taxon>Malvoideae</taxon>
        <taxon>Gossypium</taxon>
    </lineage>
</organism>
<gene>
    <name evidence="1" type="ORF">GOBAR_AA29594</name>
</gene>
<dbReference type="EMBL" id="KZ667437">
    <property type="protein sequence ID" value="PPR91090.1"/>
    <property type="molecule type" value="Genomic_DNA"/>
</dbReference>
<dbReference type="Proteomes" id="UP000239757">
    <property type="component" value="Unassembled WGS sequence"/>
</dbReference>
<proteinExistence type="predicted"/>
<evidence type="ECO:0000313" key="1">
    <source>
        <dbReference type="EMBL" id="PPR91090.1"/>
    </source>
</evidence>
<sequence>MPRGWYIHQFVCNVSHVVAKCNTALEVWRSLDISWPTKVSNYAVQDWLMLIFANNNISKCKNISIGIWAIWSSGSKLVHDGVPKDAQHIVTTVKSYERELECSKEKLPGTENQ</sequence>